<dbReference type="InterPro" id="IPR025406">
    <property type="entry name" value="DUF4132"/>
</dbReference>
<dbReference type="AlphaFoldDB" id="A0A5S4GA77"/>
<evidence type="ECO:0000313" key="3">
    <source>
        <dbReference type="EMBL" id="TMR29916.1"/>
    </source>
</evidence>
<evidence type="ECO:0000313" key="4">
    <source>
        <dbReference type="Proteomes" id="UP000306628"/>
    </source>
</evidence>
<evidence type="ECO:0000259" key="2">
    <source>
        <dbReference type="Pfam" id="PF24879"/>
    </source>
</evidence>
<organism evidence="3 4">
    <name type="scientific">Nonomuraea zeae</name>
    <dbReference type="NCBI Taxonomy" id="1642303"/>
    <lineage>
        <taxon>Bacteria</taxon>
        <taxon>Bacillati</taxon>
        <taxon>Actinomycetota</taxon>
        <taxon>Actinomycetes</taxon>
        <taxon>Streptosporangiales</taxon>
        <taxon>Streptosporangiaceae</taxon>
        <taxon>Nonomuraea</taxon>
    </lineage>
</organism>
<gene>
    <name evidence="3" type="ORF">ETD85_30840</name>
</gene>
<dbReference type="Pfam" id="PF13569">
    <property type="entry name" value="DUF4132"/>
    <property type="match status" value="1"/>
</dbReference>
<name>A0A5S4GA77_9ACTN</name>
<dbReference type="InterPro" id="IPR056639">
    <property type="entry name" value="DUF7737"/>
</dbReference>
<evidence type="ECO:0000259" key="1">
    <source>
        <dbReference type="Pfam" id="PF13569"/>
    </source>
</evidence>
<accession>A0A5S4GA77</accession>
<proteinExistence type="predicted"/>
<dbReference type="Pfam" id="PF24879">
    <property type="entry name" value="DUF7737"/>
    <property type="match status" value="1"/>
</dbReference>
<dbReference type="Proteomes" id="UP000306628">
    <property type="component" value="Unassembled WGS sequence"/>
</dbReference>
<keyword evidence="4" id="KW-1185">Reference proteome</keyword>
<feature type="domain" description="DUF4132" evidence="1">
    <location>
        <begin position="403"/>
        <end position="577"/>
    </location>
</feature>
<dbReference type="EMBL" id="VCKX01000110">
    <property type="protein sequence ID" value="TMR29916.1"/>
    <property type="molecule type" value="Genomic_DNA"/>
</dbReference>
<reference evidence="3 4" key="1">
    <citation type="submission" date="2019-05" db="EMBL/GenBank/DDBJ databases">
        <title>Draft genome sequence of Nonomuraea zeae DSM 100528.</title>
        <authorList>
            <person name="Saricaoglu S."/>
            <person name="Isik K."/>
        </authorList>
    </citation>
    <scope>NUCLEOTIDE SEQUENCE [LARGE SCALE GENOMIC DNA]</scope>
    <source>
        <strain evidence="3 4">DSM 100528</strain>
    </source>
</reference>
<dbReference type="RefSeq" id="WP_138693317.1">
    <property type="nucleotide sequence ID" value="NZ_JBHSAZ010000081.1"/>
</dbReference>
<dbReference type="OrthoDB" id="9763697at2"/>
<feature type="domain" description="DUF7737" evidence="2">
    <location>
        <begin position="693"/>
        <end position="794"/>
    </location>
</feature>
<protein>
    <submittedName>
        <fullName evidence="3">DUF4132 domain-containing protein</fullName>
    </submittedName>
</protein>
<sequence>MGVLDGLPAEPRGWLEELDQHTLEVFGQLDATLTQVVSGYRYPDDALLKQLGKGWGDAEWRAMSLWVQLIMRTTDGSMITTPLPTALAQRRLRWRPHELDLLWRTALASEMRRTDIPYRIPISAIKRLTVAEREPLLAYLRRAQRDIDESGSSDWQAKRVLDALLAEHPTADPADAVRSVVPDGDGFAVLLREEYGKRLGQPELVPLLRHWADATAAGPTPKWAARAAELLTPEAAGVLREVLGRLPAYREGPAHNGYREVTTYLRDRTAHVLRGMIWTCEPIDEPWVTGLLGDIAVAAGTGIGGSGANSRSELLANAAIGVLGRRGGVAVVPQLARVQAKVRKKSLLTKVSRTLDAIAVQTGLSPDQLLERTVPTFGLGPDGTRTEQGLRLSLDGTVTFDGRKAIPKAVDRQLLAELRATAKELKKTVPVERFRIERALATERIWRWHEVCEFYLDHPLTGAFGRALIWEILQGPAGIPVQVDGTWELTDPAGRRIQPHPDTPVHLWHPISHTAAEVRAWRDHLMEIGLRQPFKQAFREVYLLTPAEEESLHHSRRFARHLLRYGQAKALLTDRGWTGLSLGWWDGAGGSDRCEAVKQLPGGLTASWHFSLDPHGYERDGYGNTASVCVSEELGFVGADGGLVPLPEVPPLTLSETLRDADLAVGVTSTGLDPEGHGEYWQSFGFGDLTESAQVRHDALTGLLPRLSIAERCTLTDRFLRVRGDLRTYKIHLGSGNILMEPNDAYLCIVPHGSGDQVFLPFEENGGLLSVILSKAFLLAADTRITDASITHQLRVT</sequence>
<comment type="caution">
    <text evidence="3">The sequence shown here is derived from an EMBL/GenBank/DDBJ whole genome shotgun (WGS) entry which is preliminary data.</text>
</comment>